<dbReference type="Proteomes" id="UP001497482">
    <property type="component" value="Chromosome 14"/>
</dbReference>
<evidence type="ECO:0000313" key="2">
    <source>
        <dbReference type="EMBL" id="CAL1579749.1"/>
    </source>
</evidence>
<feature type="compositionally biased region" description="Polar residues" evidence="1">
    <location>
        <begin position="51"/>
        <end position="60"/>
    </location>
</feature>
<sequence>MVQPPERGSNHTQVGAQCERGSAFPDVCCSFDLLLQLKLHPPPASLACSRGNLNPRTVTTPSSLSPSPSPACPHRPALLPSALH</sequence>
<keyword evidence="3" id="KW-1185">Reference proteome</keyword>
<evidence type="ECO:0000256" key="1">
    <source>
        <dbReference type="SAM" id="MobiDB-lite"/>
    </source>
</evidence>
<dbReference type="AlphaFoldDB" id="A0AAV2JQF3"/>
<feature type="region of interest" description="Disordered" evidence="1">
    <location>
        <begin position="47"/>
        <end position="84"/>
    </location>
</feature>
<name>A0AAV2JQF3_KNICA</name>
<protein>
    <submittedName>
        <fullName evidence="2">Uncharacterized protein</fullName>
    </submittedName>
</protein>
<accession>A0AAV2JQF3</accession>
<evidence type="ECO:0000313" key="3">
    <source>
        <dbReference type="Proteomes" id="UP001497482"/>
    </source>
</evidence>
<dbReference type="EMBL" id="OZ035836">
    <property type="protein sequence ID" value="CAL1579749.1"/>
    <property type="molecule type" value="Genomic_DNA"/>
</dbReference>
<gene>
    <name evidence="2" type="ORF">KC01_LOCUS10732</name>
</gene>
<reference evidence="2 3" key="1">
    <citation type="submission" date="2024-04" db="EMBL/GenBank/DDBJ databases">
        <authorList>
            <person name="Waldvogel A.-M."/>
            <person name="Schoenle A."/>
        </authorList>
    </citation>
    <scope>NUCLEOTIDE SEQUENCE [LARGE SCALE GENOMIC DNA]</scope>
</reference>
<proteinExistence type="predicted"/>
<organism evidence="2 3">
    <name type="scientific">Knipowitschia caucasica</name>
    <name type="common">Caucasian dwarf goby</name>
    <name type="synonym">Pomatoschistus caucasicus</name>
    <dbReference type="NCBI Taxonomy" id="637954"/>
    <lineage>
        <taxon>Eukaryota</taxon>
        <taxon>Metazoa</taxon>
        <taxon>Chordata</taxon>
        <taxon>Craniata</taxon>
        <taxon>Vertebrata</taxon>
        <taxon>Euteleostomi</taxon>
        <taxon>Actinopterygii</taxon>
        <taxon>Neopterygii</taxon>
        <taxon>Teleostei</taxon>
        <taxon>Neoteleostei</taxon>
        <taxon>Acanthomorphata</taxon>
        <taxon>Gobiaria</taxon>
        <taxon>Gobiiformes</taxon>
        <taxon>Gobioidei</taxon>
        <taxon>Gobiidae</taxon>
        <taxon>Gobiinae</taxon>
        <taxon>Knipowitschia</taxon>
    </lineage>
</organism>